<dbReference type="eggNOG" id="COG2972">
    <property type="taxonomic scope" value="Bacteria"/>
</dbReference>
<dbReference type="CDD" id="cd06225">
    <property type="entry name" value="HAMP"/>
    <property type="match status" value="1"/>
</dbReference>
<gene>
    <name evidence="14" type="ORF">SAMN04487884_112107</name>
</gene>
<evidence type="ECO:0000256" key="6">
    <source>
        <dbReference type="ARBA" id="ARBA00022741"/>
    </source>
</evidence>
<dbReference type="InterPro" id="IPR036890">
    <property type="entry name" value="HATPase_C_sf"/>
</dbReference>
<feature type="domain" description="HAMP" evidence="13">
    <location>
        <begin position="305"/>
        <end position="358"/>
    </location>
</feature>
<evidence type="ECO:0000256" key="4">
    <source>
        <dbReference type="ARBA" id="ARBA00022679"/>
    </source>
</evidence>
<evidence type="ECO:0000256" key="2">
    <source>
        <dbReference type="ARBA" id="ARBA00022475"/>
    </source>
</evidence>
<dbReference type="InterPro" id="IPR010559">
    <property type="entry name" value="Sig_transdc_His_kin_internal"/>
</dbReference>
<dbReference type="InterPro" id="IPR050640">
    <property type="entry name" value="Bact_2-comp_sensor_kinase"/>
</dbReference>
<dbReference type="SUPFAM" id="SSF55874">
    <property type="entry name" value="ATPase domain of HSP90 chaperone/DNA topoisomerase II/histidine kinase"/>
    <property type="match status" value="1"/>
</dbReference>
<organism evidence="14 15">
    <name type="scientific">Butyrivibrio fibrisolvens</name>
    <dbReference type="NCBI Taxonomy" id="831"/>
    <lineage>
        <taxon>Bacteria</taxon>
        <taxon>Bacillati</taxon>
        <taxon>Bacillota</taxon>
        <taxon>Clostridia</taxon>
        <taxon>Lachnospirales</taxon>
        <taxon>Lachnospiraceae</taxon>
        <taxon>Butyrivibrio</taxon>
    </lineage>
</organism>
<dbReference type="GO" id="GO:0005524">
    <property type="term" value="F:ATP binding"/>
    <property type="evidence" value="ECO:0007669"/>
    <property type="project" value="UniProtKB-KW"/>
</dbReference>
<dbReference type="AlphaFoldDB" id="A0A1H9SP52"/>
<keyword evidence="2" id="KW-1003">Cell membrane</keyword>
<evidence type="ECO:0000256" key="9">
    <source>
        <dbReference type="ARBA" id="ARBA00022989"/>
    </source>
</evidence>
<keyword evidence="6" id="KW-0547">Nucleotide-binding</keyword>
<evidence type="ECO:0000256" key="10">
    <source>
        <dbReference type="ARBA" id="ARBA00023012"/>
    </source>
</evidence>
<evidence type="ECO:0000256" key="12">
    <source>
        <dbReference type="SAM" id="Phobius"/>
    </source>
</evidence>
<evidence type="ECO:0000256" key="5">
    <source>
        <dbReference type="ARBA" id="ARBA00022692"/>
    </source>
</evidence>
<dbReference type="PANTHER" id="PTHR34220:SF11">
    <property type="entry name" value="SENSOR PROTEIN KINASE HPTS"/>
    <property type="match status" value="1"/>
</dbReference>
<dbReference type="InterPro" id="IPR016024">
    <property type="entry name" value="ARM-type_fold"/>
</dbReference>
<evidence type="ECO:0000256" key="11">
    <source>
        <dbReference type="ARBA" id="ARBA00023136"/>
    </source>
</evidence>
<keyword evidence="11 12" id="KW-0472">Membrane</keyword>
<dbReference type="InterPro" id="IPR003660">
    <property type="entry name" value="HAMP_dom"/>
</dbReference>
<evidence type="ECO:0000259" key="13">
    <source>
        <dbReference type="PROSITE" id="PS50885"/>
    </source>
</evidence>
<evidence type="ECO:0000256" key="1">
    <source>
        <dbReference type="ARBA" id="ARBA00004651"/>
    </source>
</evidence>
<dbReference type="Gene3D" id="3.30.565.10">
    <property type="entry name" value="Histidine kinase-like ATPase, C-terminal domain"/>
    <property type="match status" value="1"/>
</dbReference>
<feature type="transmembrane region" description="Helical" evidence="12">
    <location>
        <begin position="16"/>
        <end position="36"/>
    </location>
</feature>
<accession>A0A1H9SP52</accession>
<keyword evidence="8" id="KW-0067">ATP-binding</keyword>
<dbReference type="GO" id="GO:0005886">
    <property type="term" value="C:plasma membrane"/>
    <property type="evidence" value="ECO:0007669"/>
    <property type="project" value="UniProtKB-SubCell"/>
</dbReference>
<dbReference type="Proteomes" id="UP000182584">
    <property type="component" value="Unassembled WGS sequence"/>
</dbReference>
<dbReference type="EMBL" id="FOGJ01000012">
    <property type="protein sequence ID" value="SER86099.1"/>
    <property type="molecule type" value="Genomic_DNA"/>
</dbReference>
<dbReference type="PANTHER" id="PTHR34220">
    <property type="entry name" value="SENSOR HISTIDINE KINASE YPDA"/>
    <property type="match status" value="1"/>
</dbReference>
<name>A0A1H9SP52_BUTFI</name>
<dbReference type="SUPFAM" id="SSF48371">
    <property type="entry name" value="ARM repeat"/>
    <property type="match status" value="1"/>
</dbReference>
<keyword evidence="7 14" id="KW-0418">Kinase</keyword>
<evidence type="ECO:0000256" key="3">
    <source>
        <dbReference type="ARBA" id="ARBA00022553"/>
    </source>
</evidence>
<keyword evidence="9 12" id="KW-1133">Transmembrane helix</keyword>
<feature type="transmembrane region" description="Helical" evidence="12">
    <location>
        <begin position="283"/>
        <end position="303"/>
    </location>
</feature>
<dbReference type="PROSITE" id="PS50885">
    <property type="entry name" value="HAMP"/>
    <property type="match status" value="1"/>
</dbReference>
<keyword evidence="5 12" id="KW-0812">Transmembrane</keyword>
<keyword evidence="3" id="KW-0597">Phosphoprotein</keyword>
<evidence type="ECO:0000313" key="14">
    <source>
        <dbReference type="EMBL" id="SER86099.1"/>
    </source>
</evidence>
<sequence>MFKEGRTFSFKKMVSSFWLIVYLVTILIYVFTQIVITRQYTNNIEKNIKLSVSASEKAIENSLEMIDMYLYQSYYIRTPGSIFQLCNTYLNDEDYVDRHAALQALSHIVQGVQSWTDNVSFDMLYITSEDNGTWLEAGDKESFTVREALKQELSTDSVYLSDSSLGRYMVYESGDSKYLLRVMKFDRCYCIIGLSRKSILDILGNARYNDNDICFAADENGELIFASSKISDFVISPDNDGKYVSIDGNSYLQVGYQSESTGYYFGILTSRSAIDGELLGTRILFMVILVITTILLFTSRLFVKRFVEDPITGGIKIMHEIEQGDFESSINVKTPITDFRILADSFNHMIDKIKALKIEKYESELDGQKATMQYLQLQIKPHFYANMMNIIYSLAQAGNFEMIQHVSRAIVNYSRYMFTDATDMVELRRELEFLDSYMDIQEIRYKKQIKLEKDIPDELIESLIPPFIIQTFVENSVKYAFSTKKSCLIKVKVKLSDDKESMILTIHDNGEGYPESLLDNSYKNMHIEGHVGLVNVYRRLQIIYDDKADLRLYNDNGALTIITIPYIDLGSYDYI</sequence>
<dbReference type="OrthoDB" id="759642at2"/>
<evidence type="ECO:0000256" key="8">
    <source>
        <dbReference type="ARBA" id="ARBA00022840"/>
    </source>
</evidence>
<comment type="subcellular location">
    <subcellularLocation>
        <location evidence="1">Cell membrane</location>
        <topology evidence="1">Multi-pass membrane protein</topology>
    </subcellularLocation>
</comment>
<evidence type="ECO:0000256" key="7">
    <source>
        <dbReference type="ARBA" id="ARBA00022777"/>
    </source>
</evidence>
<dbReference type="GO" id="GO:0000155">
    <property type="term" value="F:phosphorelay sensor kinase activity"/>
    <property type="evidence" value="ECO:0007669"/>
    <property type="project" value="InterPro"/>
</dbReference>
<dbReference type="Pfam" id="PF06580">
    <property type="entry name" value="His_kinase"/>
    <property type="match status" value="1"/>
</dbReference>
<reference evidence="14 15" key="1">
    <citation type="submission" date="2016-10" db="EMBL/GenBank/DDBJ databases">
        <authorList>
            <person name="de Groot N.N."/>
        </authorList>
    </citation>
    <scope>NUCLEOTIDE SEQUENCE [LARGE SCALE GENOMIC DNA]</scope>
    <source>
        <strain evidence="14 15">AR40</strain>
    </source>
</reference>
<dbReference type="RefSeq" id="WP_074756252.1">
    <property type="nucleotide sequence ID" value="NZ_FOGJ01000012.1"/>
</dbReference>
<dbReference type="SUPFAM" id="SSF158472">
    <property type="entry name" value="HAMP domain-like"/>
    <property type="match status" value="1"/>
</dbReference>
<proteinExistence type="predicted"/>
<evidence type="ECO:0000313" key="15">
    <source>
        <dbReference type="Proteomes" id="UP000182584"/>
    </source>
</evidence>
<dbReference type="Gene3D" id="6.10.340.10">
    <property type="match status" value="1"/>
</dbReference>
<keyword evidence="10" id="KW-0902">Two-component regulatory system</keyword>
<protein>
    <submittedName>
        <fullName evidence="14">Histidine kinase-, DNA gyrase B-, and HSP90-like ATPase</fullName>
    </submittedName>
</protein>
<keyword evidence="4" id="KW-0808">Transferase</keyword>